<protein>
    <submittedName>
        <fullName evidence="3">Outer membrane protein assembly factor BamB, contains PQQ-like beta-propeller repeat</fullName>
    </submittedName>
</protein>
<dbReference type="RefSeq" id="WP_010261435.1">
    <property type="nucleotide sequence ID" value="NZ_CAEG01000010.1"/>
</dbReference>
<dbReference type="PANTHER" id="PTHR34512">
    <property type="entry name" value="CELL SURFACE PROTEIN"/>
    <property type="match status" value="1"/>
</dbReference>
<dbReference type="Gene3D" id="2.130.10.10">
    <property type="entry name" value="YVTN repeat-like/Quinoprotein amine dehydrogenase"/>
    <property type="match status" value="2"/>
</dbReference>
<dbReference type="InterPro" id="IPR018391">
    <property type="entry name" value="PQQ_b-propeller_rpt"/>
</dbReference>
<dbReference type="SUPFAM" id="SSF56300">
    <property type="entry name" value="Metallo-dependent phosphatases"/>
    <property type="match status" value="1"/>
</dbReference>
<evidence type="ECO:0000313" key="4">
    <source>
        <dbReference type="Proteomes" id="UP000183253"/>
    </source>
</evidence>
<feature type="domain" description="Calcineurin-like phosphoesterase" evidence="1">
    <location>
        <begin position="30"/>
        <end position="206"/>
    </location>
</feature>
<dbReference type="InterPro" id="IPR002372">
    <property type="entry name" value="PQQ_rpt_dom"/>
</dbReference>
<keyword evidence="4" id="KW-1185">Reference proteome</keyword>
<gene>
    <name evidence="3" type="ORF">SAMN05444145_103109</name>
</gene>
<dbReference type="InterPro" id="IPR015943">
    <property type="entry name" value="WD40/YVTN_repeat-like_dom_sf"/>
</dbReference>
<dbReference type="AlphaFoldDB" id="A0A1H4ASW1"/>
<dbReference type="EMBL" id="FNRI01000003">
    <property type="protein sequence ID" value="SEA38867.1"/>
    <property type="molecule type" value="Genomic_DNA"/>
</dbReference>
<proteinExistence type="predicted"/>
<feature type="domain" description="Pyrrolo-quinoline quinone repeat" evidence="2">
    <location>
        <begin position="398"/>
        <end position="536"/>
    </location>
</feature>
<dbReference type="InterPro" id="IPR029052">
    <property type="entry name" value="Metallo-depent_PP-like"/>
</dbReference>
<dbReference type="Gene3D" id="3.60.21.10">
    <property type="match status" value="1"/>
</dbReference>
<evidence type="ECO:0000259" key="2">
    <source>
        <dbReference type="Pfam" id="PF13360"/>
    </source>
</evidence>
<sequence>MKHSGILRGLGLWWLLLSVATVAAAPCDTLRVAFLTDIHVTPGNAQDSLLRIAIDEINASTCDIVLFGGDLTNLGSDTELEHVHALISRLRKPWCAVPGNHETTWSESACTTFARIFGHDGRIAFRAGGYLFLGYASGPFMKMAMGAVRTEDLAWLAEEAAKARPGERIVSLCHYPLNGDLTNRSEVTATLRRLGIPLTLFGHYHRAPSLFNFDSVAGIQGRALSGGKQGTAGYMLLDFRGDSVRVSEKVLGSAPRVCFTIGMHDDPQVAAIASDPMPETPDYADHAQLMLQDSATIYTGVAFHDGMIYYGTTQGVLRAFDPRRGREVWQQRLGGALYTTPLAVEGIVIAGTTTRGLCAFDARTGRARWRIDTPTPIVGQGLVAGRGRDAALYIGLGNGTMAKIAVRDGRILWRYDYGRRQSQGQPALAGDCLVFGAWNGRLYCLDASTGALRWTWTNGSKSLFLAPGNIVPRIARGRVFIDAPDRAVTCLDLASGRVVWRCRDYKARESSGLSADGSRFYVKTMDGELLAVDTSQNSFREVWITPVGFGYDYTACPVTVSGGIAYLADRSGRIAAVREDGTLLWCAKCCQSAANFIVAAPDGSLWTTFAEGKIFRIPPER</sequence>
<name>A0A1H4ASW1_9BACT</name>
<accession>A0A1H4ASW1</accession>
<dbReference type="PANTHER" id="PTHR34512:SF30">
    <property type="entry name" value="OUTER MEMBRANE PROTEIN ASSEMBLY FACTOR BAMB"/>
    <property type="match status" value="1"/>
</dbReference>
<dbReference type="STRING" id="1033731.SAMN05444145_103109"/>
<dbReference type="SUPFAM" id="SSF50998">
    <property type="entry name" value="Quinoprotein alcohol dehydrogenase-like"/>
    <property type="match status" value="1"/>
</dbReference>
<evidence type="ECO:0000313" key="3">
    <source>
        <dbReference type="EMBL" id="SEA38867.1"/>
    </source>
</evidence>
<dbReference type="SMART" id="SM00564">
    <property type="entry name" value="PQQ"/>
    <property type="match status" value="6"/>
</dbReference>
<dbReference type="OrthoDB" id="9816081at2"/>
<dbReference type="Proteomes" id="UP000183253">
    <property type="component" value="Unassembled WGS sequence"/>
</dbReference>
<organism evidence="3 4">
    <name type="scientific">Alistipes timonensis JC136</name>
    <dbReference type="NCBI Taxonomy" id="1033731"/>
    <lineage>
        <taxon>Bacteria</taxon>
        <taxon>Pseudomonadati</taxon>
        <taxon>Bacteroidota</taxon>
        <taxon>Bacteroidia</taxon>
        <taxon>Bacteroidales</taxon>
        <taxon>Rikenellaceae</taxon>
        <taxon>Alistipes</taxon>
    </lineage>
</organism>
<dbReference type="Pfam" id="PF00149">
    <property type="entry name" value="Metallophos"/>
    <property type="match status" value="1"/>
</dbReference>
<dbReference type="GO" id="GO:0016787">
    <property type="term" value="F:hydrolase activity"/>
    <property type="evidence" value="ECO:0007669"/>
    <property type="project" value="InterPro"/>
</dbReference>
<evidence type="ECO:0000259" key="1">
    <source>
        <dbReference type="Pfam" id="PF00149"/>
    </source>
</evidence>
<reference evidence="3 4" key="1">
    <citation type="submission" date="2016-10" db="EMBL/GenBank/DDBJ databases">
        <authorList>
            <person name="de Groot N.N."/>
        </authorList>
    </citation>
    <scope>NUCLEOTIDE SEQUENCE [LARGE SCALE GENOMIC DNA]</scope>
    <source>
        <strain evidence="3 4">DSM 25383</strain>
    </source>
</reference>
<dbReference type="Pfam" id="PF13360">
    <property type="entry name" value="PQQ_2"/>
    <property type="match status" value="1"/>
</dbReference>
<dbReference type="InterPro" id="IPR011047">
    <property type="entry name" value="Quinoprotein_ADH-like_sf"/>
</dbReference>
<dbReference type="InterPro" id="IPR004843">
    <property type="entry name" value="Calcineurin-like_PHP"/>
</dbReference>